<evidence type="ECO:0000313" key="1">
    <source>
        <dbReference type="EMBL" id="GGP66836.1"/>
    </source>
</evidence>
<dbReference type="RefSeq" id="WP_188922774.1">
    <property type="nucleotide sequence ID" value="NZ_BMQV01000051.1"/>
</dbReference>
<dbReference type="EMBL" id="BMQV01000051">
    <property type="protein sequence ID" value="GGP66836.1"/>
    <property type="molecule type" value="Genomic_DNA"/>
</dbReference>
<keyword evidence="2" id="KW-1185">Reference proteome</keyword>
<gene>
    <name evidence="1" type="ORF">GCM10009409_35030</name>
</gene>
<comment type="caution">
    <text evidence="1">The sequence shown here is derived from an EMBL/GenBank/DDBJ whole genome shotgun (WGS) entry which is preliminary data.</text>
</comment>
<dbReference type="Proteomes" id="UP000654367">
    <property type="component" value="Unassembled WGS sequence"/>
</dbReference>
<evidence type="ECO:0000313" key="2">
    <source>
        <dbReference type="Proteomes" id="UP000654367"/>
    </source>
</evidence>
<protein>
    <submittedName>
        <fullName evidence="1">PglZ domain-containing protein</fullName>
    </submittedName>
</protein>
<accession>A0ABQ2QBZ6</accession>
<organism evidence="1 2">
    <name type="scientific">Shewanella saliphila</name>
    <dbReference type="NCBI Taxonomy" id="2282698"/>
    <lineage>
        <taxon>Bacteria</taxon>
        <taxon>Pseudomonadati</taxon>
        <taxon>Pseudomonadota</taxon>
        <taxon>Gammaproteobacteria</taxon>
        <taxon>Alteromonadales</taxon>
        <taxon>Shewanellaceae</taxon>
        <taxon>Shewanella</taxon>
    </lineage>
</organism>
<dbReference type="Pfam" id="PF08665">
    <property type="entry name" value="PglZ"/>
    <property type="match status" value="1"/>
</dbReference>
<proteinExistence type="predicted"/>
<name>A0ABQ2QBZ6_9GAMM</name>
<reference evidence="2" key="1">
    <citation type="journal article" date="2019" name="Int. J. Syst. Evol. Microbiol.">
        <title>The Global Catalogue of Microorganisms (GCM) 10K type strain sequencing project: providing services to taxonomists for standard genome sequencing and annotation.</title>
        <authorList>
            <consortium name="The Broad Institute Genomics Platform"/>
            <consortium name="The Broad Institute Genome Sequencing Center for Infectious Disease"/>
            <person name="Wu L."/>
            <person name="Ma J."/>
        </authorList>
    </citation>
    <scope>NUCLEOTIDE SEQUENCE [LARGE SCALE GENOMIC DNA]</scope>
    <source>
        <strain evidence="2">JCM 32304</strain>
    </source>
</reference>
<sequence length="849" mass="94565">MSIEQYIKTDILQKRLADTSVLVVYDGEHRYQQLAQDMASEQCEVVDVSQGSLLTRQQAVSALSKLKSGKQLLVYVPKAAPMEEEEKQKDPFALYAAAGCVFPDPERSGDNFLDICLKAKPDQATEIRQLFEQNDNPSFEVINAIGGGVNWPTLQAALHTEGAANLLFKFMTANKEVQSKLAGQKSWHNEALSLFNSTLGLTLRTKQSSWSAIADELWRFVLFSEFVFDLNEAIPASLSDVMVAKSSAKPIIEELGDNLRKHTDYQSLYVERASAVEAELKLSALCVNITKLGNRDTFPFEEKCYLKQAIDALIADERDLTRKIVSEHANSVWSANSDSQVNWELVKSSQRLLETCEDLSRELPNFTKKQSDLIEFYQSSLRRADQLHREFEQAVNDCPVADDLMPGVVNLVRKNYRKLVESVQLRFTHFVNDSGWPPAGFLSNTQVFDSKVEPLLKSSGNRVAYLMVDALRYELGFELNKQLVEDADSHLFAAFATLPSITPVGMASLLPGAYEHLSVSLEDGKTKALYKGKPVGDVAQRMGVFKSQYGDRFHEMTLKDFVKMPKSKSIATSVDLLVIRSTEIDSFFENHPEDAPSMMQRELKQIRQAVNKLQSQGFQKVFIVTDHGFYMNNAQEAGDNVKNPDTNWKVEHQRILLGAGNLDDLHYSLANDKLGIKSDISMFAGPRSLAPYRKGMLYYHGGLSLQECLVPVIEITLKSSVVKAGQTASVVLDYKKGAKRITTRFAVIELKLESLSADLFGEAEDLETTEILLEAHSGTGKNLQVVGEARPGEYVNAATGTVTLEPGDTIKVTLKMDPEFEGKFKVKAIDPVTNSILGDVLELETDYAV</sequence>